<evidence type="ECO:0000256" key="1">
    <source>
        <dbReference type="SAM" id="SignalP"/>
    </source>
</evidence>
<sequence length="180" mass="19820">MELKRLVFFVLPAITQLALTQEHRQTMFVHKYSDVYKNEQAWDVIAPGEYGKGAMEDVSRLYYSNPDNFREVVDFLEDIAPDVIAAAVGVLAGVYATSLPGSVGAAVAVTSLAKATTSKILNTESTVGLKQHILRVKDEETANIIIINNDNTITFHSTSGDSETVYDWEPVKKKKASKLP</sequence>
<comment type="caution">
    <text evidence="3">The sequence shown here is derived from an EMBL/GenBank/DDBJ whole genome shotgun (WGS) entry which is preliminary data.</text>
</comment>
<dbReference type="EMBL" id="JAVFKD010000012">
    <property type="protein sequence ID" value="KAK5994145.1"/>
    <property type="molecule type" value="Genomic_DNA"/>
</dbReference>
<evidence type="ECO:0000259" key="2">
    <source>
        <dbReference type="Pfam" id="PF18457"/>
    </source>
</evidence>
<dbReference type="InterPro" id="IPR041157">
    <property type="entry name" value="PUD1/2"/>
</dbReference>
<accession>A0ABR0SR00</accession>
<dbReference type="Pfam" id="PF18457">
    <property type="entry name" value="PUD1_2"/>
    <property type="match status" value="1"/>
</dbReference>
<organism evidence="3 4">
    <name type="scientific">Cladobotryum mycophilum</name>
    <dbReference type="NCBI Taxonomy" id="491253"/>
    <lineage>
        <taxon>Eukaryota</taxon>
        <taxon>Fungi</taxon>
        <taxon>Dikarya</taxon>
        <taxon>Ascomycota</taxon>
        <taxon>Pezizomycotina</taxon>
        <taxon>Sordariomycetes</taxon>
        <taxon>Hypocreomycetidae</taxon>
        <taxon>Hypocreales</taxon>
        <taxon>Hypocreaceae</taxon>
        <taxon>Cladobotryum</taxon>
    </lineage>
</organism>
<dbReference type="Proteomes" id="UP001338125">
    <property type="component" value="Unassembled WGS sequence"/>
</dbReference>
<feature type="domain" description="Up-regulated in Daf-2" evidence="2">
    <location>
        <begin position="59"/>
        <end position="166"/>
    </location>
</feature>
<name>A0ABR0SR00_9HYPO</name>
<feature type="chain" id="PRO_5045672266" description="Up-regulated in Daf-2 domain-containing protein" evidence="1">
    <location>
        <begin position="21"/>
        <end position="180"/>
    </location>
</feature>
<feature type="signal peptide" evidence="1">
    <location>
        <begin position="1"/>
        <end position="20"/>
    </location>
</feature>
<protein>
    <recommendedName>
        <fullName evidence="2">Up-regulated in Daf-2 domain-containing protein</fullName>
    </recommendedName>
</protein>
<keyword evidence="4" id="KW-1185">Reference proteome</keyword>
<proteinExistence type="predicted"/>
<evidence type="ECO:0000313" key="3">
    <source>
        <dbReference type="EMBL" id="KAK5994145.1"/>
    </source>
</evidence>
<keyword evidence="1" id="KW-0732">Signal</keyword>
<gene>
    <name evidence="3" type="ORF">PT974_07585</name>
</gene>
<reference evidence="3 4" key="1">
    <citation type="submission" date="2024-01" db="EMBL/GenBank/DDBJ databases">
        <title>Complete genome of Cladobotryum mycophilum ATHUM6906.</title>
        <authorList>
            <person name="Christinaki A.C."/>
            <person name="Myridakis A.I."/>
            <person name="Kouvelis V.N."/>
        </authorList>
    </citation>
    <scope>NUCLEOTIDE SEQUENCE [LARGE SCALE GENOMIC DNA]</scope>
    <source>
        <strain evidence="3 4">ATHUM6906</strain>
    </source>
</reference>
<dbReference type="Gene3D" id="2.60.40.3820">
    <property type="match status" value="1"/>
</dbReference>
<evidence type="ECO:0000313" key="4">
    <source>
        <dbReference type="Proteomes" id="UP001338125"/>
    </source>
</evidence>